<accession>A0ABS9BHZ1</accession>
<name>A0ABS9BHZ1_9BACT</name>
<sequence>MRIKRGEDSSSVLLDSSWTRFNGSALQAVCLNGFTVQRSPLIRGAVLEIAKTSSRNIFVSMEDIVWNYEL</sequence>
<comment type="caution">
    <text evidence="1">The sequence shown here is derived from an EMBL/GenBank/DDBJ whole genome shotgun (WGS) entry which is preliminary data.</text>
</comment>
<gene>
    <name evidence="1" type="ORF">L0U88_09475</name>
</gene>
<proteinExistence type="predicted"/>
<protein>
    <submittedName>
        <fullName evidence="1">Uncharacterized protein</fullName>
    </submittedName>
</protein>
<dbReference type="RefSeq" id="WP_234865807.1">
    <property type="nucleotide sequence ID" value="NZ_JAKEVY010000002.1"/>
</dbReference>
<evidence type="ECO:0000313" key="1">
    <source>
        <dbReference type="EMBL" id="MCF1714855.1"/>
    </source>
</evidence>
<reference evidence="1 2" key="1">
    <citation type="submission" date="2022-01" db="EMBL/GenBank/DDBJ databases">
        <title>Flavihumibacter sp. nov., isolated from sediment of a river.</title>
        <authorList>
            <person name="Liu H."/>
        </authorList>
    </citation>
    <scope>NUCLEOTIDE SEQUENCE [LARGE SCALE GENOMIC DNA]</scope>
    <source>
        <strain evidence="1 2">RY-1</strain>
    </source>
</reference>
<dbReference type="EMBL" id="JAKEVY010000002">
    <property type="protein sequence ID" value="MCF1714855.1"/>
    <property type="molecule type" value="Genomic_DNA"/>
</dbReference>
<dbReference type="Proteomes" id="UP001200145">
    <property type="component" value="Unassembled WGS sequence"/>
</dbReference>
<evidence type="ECO:0000313" key="2">
    <source>
        <dbReference type="Proteomes" id="UP001200145"/>
    </source>
</evidence>
<keyword evidence="2" id="KW-1185">Reference proteome</keyword>
<organism evidence="1 2">
    <name type="scientific">Flavihumibacter fluminis</name>
    <dbReference type="NCBI Taxonomy" id="2909236"/>
    <lineage>
        <taxon>Bacteria</taxon>
        <taxon>Pseudomonadati</taxon>
        <taxon>Bacteroidota</taxon>
        <taxon>Chitinophagia</taxon>
        <taxon>Chitinophagales</taxon>
        <taxon>Chitinophagaceae</taxon>
        <taxon>Flavihumibacter</taxon>
    </lineage>
</organism>